<dbReference type="InterPro" id="IPR033788">
    <property type="entry name" value="VbhA-like"/>
</dbReference>
<proteinExistence type="predicted"/>
<dbReference type="EMBL" id="CP146598">
    <property type="protein sequence ID" value="WWY02715.1"/>
    <property type="molecule type" value="Genomic_DNA"/>
</dbReference>
<dbReference type="Proteomes" id="UP001149607">
    <property type="component" value="Chromosome"/>
</dbReference>
<dbReference type="RefSeq" id="WP_274584797.1">
    <property type="nucleotide sequence ID" value="NZ_CP146598.1"/>
</dbReference>
<dbReference type="AlphaFoldDB" id="A0A9X4IDW5"/>
<gene>
    <name evidence="1" type="ORF">ORY91_000959</name>
    <name evidence="2" type="ORF">V9W64_08415</name>
</gene>
<evidence type="ECO:0000313" key="1">
    <source>
        <dbReference type="EMBL" id="MDD9327553.1"/>
    </source>
</evidence>
<evidence type="ECO:0000313" key="2">
    <source>
        <dbReference type="EMBL" id="WWY02715.1"/>
    </source>
</evidence>
<accession>A0A9X4IDW5</accession>
<dbReference type="CDD" id="cd11586">
    <property type="entry name" value="VbhA_like"/>
    <property type="match status" value="1"/>
</dbReference>
<organism evidence="1">
    <name type="scientific">Neisseria leonii</name>
    <dbReference type="NCBI Taxonomy" id="2995413"/>
    <lineage>
        <taxon>Bacteria</taxon>
        <taxon>Pseudomonadati</taxon>
        <taxon>Pseudomonadota</taxon>
        <taxon>Betaproteobacteria</taxon>
        <taxon>Neisseriales</taxon>
        <taxon>Neisseriaceae</taxon>
        <taxon>Neisseria</taxon>
    </lineage>
</organism>
<sequence length="98" mass="11442">MTNRTELLKEFDRPKVISYTPEEIAIERDSYRQIVASFALENAEPKDFYKVISMERIRGEPTEEQARAIMLGNLPEETERIQAKLNRLAELGLSWKDL</sequence>
<evidence type="ECO:0000313" key="3">
    <source>
        <dbReference type="Proteomes" id="UP001149607"/>
    </source>
</evidence>
<keyword evidence="3" id="KW-1185">Reference proteome</keyword>
<name>A0A9X4IDW5_9NEIS</name>
<protein>
    <submittedName>
        <fullName evidence="1">Uncharacterized protein</fullName>
    </submittedName>
</protein>
<reference evidence="2" key="2">
    <citation type="submission" date="2024-02" db="EMBL/GenBank/DDBJ databases">
        <title>Neisseria leonii sp. nov.</title>
        <authorList>
            <person name="Boutroux M."/>
            <person name="Favre-Rochex S."/>
            <person name="Gorgette O."/>
            <person name="Touak G."/>
            <person name="Muhle E."/>
            <person name="Chesneau O."/>
            <person name="Clermont D."/>
            <person name="Rahi P."/>
        </authorList>
    </citation>
    <scope>NUCLEOTIDE SEQUENCE</scope>
    <source>
        <strain evidence="2">51.81</strain>
    </source>
</reference>
<reference evidence="1" key="1">
    <citation type="submission" date="2022-10" db="EMBL/GenBank/DDBJ databases">
        <authorList>
            <person name="Boutroux M."/>
        </authorList>
    </citation>
    <scope>NUCLEOTIDE SEQUENCE</scope>
    <source>
        <strain evidence="1">51.81</strain>
    </source>
</reference>
<dbReference type="EMBL" id="JAPQFL010000002">
    <property type="protein sequence ID" value="MDD9327553.1"/>
    <property type="molecule type" value="Genomic_DNA"/>
</dbReference>